<evidence type="ECO:0000256" key="6">
    <source>
        <dbReference type="ARBA" id="ARBA00023136"/>
    </source>
</evidence>
<keyword evidence="5" id="KW-0406">Ion transport</keyword>
<comment type="caution">
    <text evidence="8">The sequence shown here is derived from an EMBL/GenBank/DDBJ whole genome shotgun (WGS) entry which is preliminary data.</text>
</comment>
<dbReference type="Pfam" id="PF01991">
    <property type="entry name" value="vATP-synt_E"/>
    <property type="match status" value="1"/>
</dbReference>
<evidence type="ECO:0000256" key="5">
    <source>
        <dbReference type="ARBA" id="ARBA00023065"/>
    </source>
</evidence>
<evidence type="ECO:0000313" key="9">
    <source>
        <dbReference type="Proteomes" id="UP001143747"/>
    </source>
</evidence>
<dbReference type="Gene3D" id="3.30.2320.30">
    <property type="entry name" value="ATP synthase, E subunit, C-terminal"/>
    <property type="match status" value="1"/>
</dbReference>
<keyword evidence="9" id="KW-1185">Reference proteome</keyword>
<dbReference type="GO" id="GO:0046961">
    <property type="term" value="F:proton-transporting ATPase activity, rotational mechanism"/>
    <property type="evidence" value="ECO:0007669"/>
    <property type="project" value="InterPro"/>
</dbReference>
<evidence type="ECO:0000256" key="2">
    <source>
        <dbReference type="ARBA" id="ARBA00022448"/>
    </source>
</evidence>
<keyword evidence="2" id="KW-0813">Transport</keyword>
<dbReference type="EMBL" id="JAKELO010000002">
    <property type="protein sequence ID" value="MDE4907618.1"/>
    <property type="molecule type" value="Genomic_DNA"/>
</dbReference>
<dbReference type="SUPFAM" id="SSF160527">
    <property type="entry name" value="V-type ATPase subunit E-like"/>
    <property type="match status" value="1"/>
</dbReference>
<dbReference type="GO" id="GO:0006754">
    <property type="term" value="P:ATP biosynthetic process"/>
    <property type="evidence" value="ECO:0007669"/>
    <property type="project" value="UniProtKB-KW"/>
</dbReference>
<dbReference type="AlphaFoldDB" id="A0A9Q4PXW5"/>
<proteinExistence type="inferred from homology"/>
<comment type="similarity">
    <text evidence="1">Belongs to the V-ATPase E subunit family.</text>
</comment>
<evidence type="ECO:0000256" key="7">
    <source>
        <dbReference type="ARBA" id="ARBA00023310"/>
    </source>
</evidence>
<keyword evidence="6" id="KW-0472">Membrane</keyword>
<keyword evidence="3" id="KW-1003">Cell membrane</keyword>
<evidence type="ECO:0000313" key="8">
    <source>
        <dbReference type="EMBL" id="MDE4907618.1"/>
    </source>
</evidence>
<organism evidence="8 9">
    <name type="scientific">Methanogenium marinum</name>
    <dbReference type="NCBI Taxonomy" id="348610"/>
    <lineage>
        <taxon>Archaea</taxon>
        <taxon>Methanobacteriati</taxon>
        <taxon>Methanobacteriota</taxon>
        <taxon>Stenosarchaea group</taxon>
        <taxon>Methanomicrobia</taxon>
        <taxon>Methanomicrobiales</taxon>
        <taxon>Methanomicrobiaceae</taxon>
        <taxon>Methanogenium</taxon>
    </lineage>
</organism>
<dbReference type="InterPro" id="IPR038495">
    <property type="entry name" value="ATPase_E_C"/>
</dbReference>
<keyword evidence="4" id="KW-0375">Hydrogen ion transport</keyword>
<keyword evidence="7" id="KW-0066">ATP synthesis</keyword>
<dbReference type="Gene3D" id="1.20.5.620">
    <property type="entry name" value="F1F0 ATP synthase subunit B, membrane domain"/>
    <property type="match status" value="1"/>
</dbReference>
<name>A0A9Q4PXW5_9EURY</name>
<evidence type="ECO:0000256" key="1">
    <source>
        <dbReference type="ARBA" id="ARBA00005901"/>
    </source>
</evidence>
<dbReference type="GO" id="GO:0033178">
    <property type="term" value="C:proton-transporting two-sector ATPase complex, catalytic domain"/>
    <property type="evidence" value="ECO:0007669"/>
    <property type="project" value="InterPro"/>
</dbReference>
<protein>
    <submittedName>
        <fullName evidence="8">V-type ATP synthase subunit E</fullName>
    </submittedName>
</protein>
<reference evidence="8" key="1">
    <citation type="submission" date="2022-01" db="EMBL/GenBank/DDBJ databases">
        <title>Draft genome of Methanogenium marinum DSM 15558.</title>
        <authorList>
            <person name="Chen S.-C."/>
            <person name="You Y.-T."/>
        </authorList>
    </citation>
    <scope>NUCLEOTIDE SEQUENCE</scope>
    <source>
        <strain evidence="8">DSM 15558</strain>
    </source>
</reference>
<evidence type="ECO:0000256" key="4">
    <source>
        <dbReference type="ARBA" id="ARBA00022781"/>
    </source>
</evidence>
<gene>
    <name evidence="8" type="ORF">L0665_03200</name>
</gene>
<dbReference type="InterPro" id="IPR002842">
    <property type="entry name" value="ATPase_V1_Esu"/>
</dbReference>
<sequence length="198" mass="21951">MGVEEIIARMNADAAAETSRILRAAEEEESRVRREGDAAAQMAYTTLSADGRRDAEARRRKILARAQLTARGGVRKSREEGISRCFSGAKESLSQLPRNPAYSEVLRRLIAEGQEIVGSGNHQVLFREEDQDAAEAALAAFPAVTAALLREDSTDRSGGGIVVTCQMHRCDQRFSARFERMRERLTRETAQILFGDHD</sequence>
<evidence type="ECO:0000256" key="3">
    <source>
        <dbReference type="ARBA" id="ARBA00022475"/>
    </source>
</evidence>
<dbReference type="Proteomes" id="UP001143747">
    <property type="component" value="Unassembled WGS sequence"/>
</dbReference>
<accession>A0A9Q4PXW5</accession>
<dbReference type="RefSeq" id="WP_274924266.1">
    <property type="nucleotide sequence ID" value="NZ_JAKELO010000002.1"/>
</dbReference>